<reference evidence="2 3" key="1">
    <citation type="submission" date="2019-03" db="EMBL/GenBank/DDBJ databases">
        <title>Genomic Encyclopedia of Type Strains, Phase IV (KMG-IV): sequencing the most valuable type-strain genomes for metagenomic binning, comparative biology and taxonomic classification.</title>
        <authorList>
            <person name="Goeker M."/>
        </authorList>
    </citation>
    <scope>NUCLEOTIDE SEQUENCE [LARGE SCALE GENOMIC DNA]</scope>
    <source>
        <strain evidence="2 3">DSM 103792</strain>
    </source>
</reference>
<dbReference type="Pfam" id="PF01636">
    <property type="entry name" value="APH"/>
    <property type="match status" value="1"/>
</dbReference>
<feature type="domain" description="Aminoglycoside phosphotransferase" evidence="1">
    <location>
        <begin position="51"/>
        <end position="271"/>
    </location>
</feature>
<dbReference type="InterPro" id="IPR050249">
    <property type="entry name" value="Pseudomonas-type_ThrB"/>
</dbReference>
<dbReference type="RefSeq" id="WP_133587092.1">
    <property type="nucleotide sequence ID" value="NZ_CP037953.1"/>
</dbReference>
<organism evidence="2 3">
    <name type="scientific">Permianibacter aggregans</name>
    <dbReference type="NCBI Taxonomy" id="1510150"/>
    <lineage>
        <taxon>Bacteria</taxon>
        <taxon>Pseudomonadati</taxon>
        <taxon>Pseudomonadota</taxon>
        <taxon>Gammaproteobacteria</taxon>
        <taxon>Pseudomonadales</taxon>
        <taxon>Pseudomonadaceae</taxon>
        <taxon>Permianibacter</taxon>
    </lineage>
</organism>
<dbReference type="PANTHER" id="PTHR21064">
    <property type="entry name" value="AMINOGLYCOSIDE PHOSPHOTRANSFERASE DOMAIN-CONTAINING PROTEIN-RELATED"/>
    <property type="match status" value="1"/>
</dbReference>
<comment type="caution">
    <text evidence="2">The sequence shown here is derived from an EMBL/GenBank/DDBJ whole genome shotgun (WGS) entry which is preliminary data.</text>
</comment>
<dbReference type="GO" id="GO:0016301">
    <property type="term" value="F:kinase activity"/>
    <property type="evidence" value="ECO:0007669"/>
    <property type="project" value="UniProtKB-KW"/>
</dbReference>
<accession>A0A4R6UVH8</accession>
<dbReference type="PANTHER" id="PTHR21064:SF5">
    <property type="entry name" value="SLR1880 PROTEIN"/>
    <property type="match status" value="1"/>
</dbReference>
<evidence type="ECO:0000313" key="3">
    <source>
        <dbReference type="Proteomes" id="UP000295375"/>
    </source>
</evidence>
<dbReference type="SUPFAM" id="SSF56112">
    <property type="entry name" value="Protein kinase-like (PK-like)"/>
    <property type="match status" value="1"/>
</dbReference>
<evidence type="ECO:0000313" key="2">
    <source>
        <dbReference type="EMBL" id="TDQ51242.1"/>
    </source>
</evidence>
<dbReference type="InterPro" id="IPR002575">
    <property type="entry name" value="Aminoglycoside_PTrfase"/>
</dbReference>
<dbReference type="Gene3D" id="3.90.1200.10">
    <property type="match status" value="1"/>
</dbReference>
<dbReference type="Proteomes" id="UP000295375">
    <property type="component" value="Unassembled WGS sequence"/>
</dbReference>
<dbReference type="OrthoDB" id="526037at2"/>
<dbReference type="InterPro" id="IPR011009">
    <property type="entry name" value="Kinase-like_dom_sf"/>
</dbReference>
<sequence>MNYPVSTTPESPVNAPELAAKDWRSLRAAWGLEGTRAELIGNGGLINTTLRAGPLVLQRINREVFPDAERLILNGVLVGQHLARLRVRGDYPLEVLSTVRTKDGQWWHQIGQDYWRATQYIANTRSFEKVSNDALAREGARAFAQFIFAMRDFTPPRYIASLPEFHQLSNRIVALEQFARIDPLGRLAKVRVLFDLAERFLPYLHQIEYATSSGELPQRFVHADTKIANILFDNQSPRARAVIDLDTVMTSSVVFDFGDMVRSFCNPLGELANPKSVQLHLGRFQAVADGFMSVLHRELTRQEKLHLIPASIAVTATLGIRFLTDYLAGDMYFRVQQPDDNFQRAAVQLALAVSMEKERRRMERSLRL</sequence>
<keyword evidence="3" id="KW-1185">Reference proteome</keyword>
<dbReference type="EMBL" id="SNYM01000001">
    <property type="protein sequence ID" value="TDQ51242.1"/>
    <property type="molecule type" value="Genomic_DNA"/>
</dbReference>
<dbReference type="AlphaFoldDB" id="A0A4R6UVH8"/>
<protein>
    <submittedName>
        <fullName evidence="2">Ser/Thr protein kinase RdoA (MazF antagonist)</fullName>
    </submittedName>
</protein>
<keyword evidence="2" id="KW-0808">Transferase</keyword>
<keyword evidence="2" id="KW-0418">Kinase</keyword>
<evidence type="ECO:0000259" key="1">
    <source>
        <dbReference type="Pfam" id="PF01636"/>
    </source>
</evidence>
<gene>
    <name evidence="2" type="ORF">EV696_101215</name>
</gene>
<name>A0A4R6UVH8_9GAMM</name>
<proteinExistence type="predicted"/>